<proteinExistence type="predicted"/>
<name>A0ABW2HCY8_9MICO</name>
<dbReference type="EMBL" id="JBHTBE010000002">
    <property type="protein sequence ID" value="MFC7269207.1"/>
    <property type="molecule type" value="Genomic_DNA"/>
</dbReference>
<dbReference type="RefSeq" id="WP_262874132.1">
    <property type="nucleotide sequence ID" value="NZ_BAABKW010000012.1"/>
</dbReference>
<dbReference type="Proteomes" id="UP001596507">
    <property type="component" value="Unassembled WGS sequence"/>
</dbReference>
<gene>
    <name evidence="1" type="ORF">ACFQRL_09575</name>
</gene>
<protein>
    <submittedName>
        <fullName evidence="1">Uncharacterized protein</fullName>
    </submittedName>
</protein>
<reference evidence="2" key="1">
    <citation type="journal article" date="2019" name="Int. J. Syst. Evol. Microbiol.">
        <title>The Global Catalogue of Microorganisms (GCM) 10K type strain sequencing project: providing services to taxonomists for standard genome sequencing and annotation.</title>
        <authorList>
            <consortium name="The Broad Institute Genomics Platform"/>
            <consortium name="The Broad Institute Genome Sequencing Center for Infectious Disease"/>
            <person name="Wu L."/>
            <person name="Ma J."/>
        </authorList>
    </citation>
    <scope>NUCLEOTIDE SEQUENCE [LARGE SCALE GENOMIC DNA]</scope>
    <source>
        <strain evidence="2">CGMCC 1.15772</strain>
    </source>
</reference>
<evidence type="ECO:0000313" key="1">
    <source>
        <dbReference type="EMBL" id="MFC7269207.1"/>
    </source>
</evidence>
<comment type="caution">
    <text evidence="1">The sequence shown here is derived from an EMBL/GenBank/DDBJ whole genome shotgun (WGS) entry which is preliminary data.</text>
</comment>
<accession>A0ABW2HCY8</accession>
<organism evidence="1 2">
    <name type="scientific">Microbacterium fluvii</name>
    <dbReference type="NCBI Taxonomy" id="415215"/>
    <lineage>
        <taxon>Bacteria</taxon>
        <taxon>Bacillati</taxon>
        <taxon>Actinomycetota</taxon>
        <taxon>Actinomycetes</taxon>
        <taxon>Micrococcales</taxon>
        <taxon>Microbacteriaceae</taxon>
        <taxon>Microbacterium</taxon>
    </lineage>
</organism>
<sequence>MESHLVEIVISGRLGTDLSAALGGFDLQPIDDGRTRIVGPVPDQARLMGLLDMLADLHIDVLSFQRLDGDEAFHPAGVTLDDPPRS</sequence>
<keyword evidence="2" id="KW-1185">Reference proteome</keyword>
<evidence type="ECO:0000313" key="2">
    <source>
        <dbReference type="Proteomes" id="UP001596507"/>
    </source>
</evidence>